<dbReference type="EMBL" id="CP028923">
    <property type="protein sequence ID" value="QCK15289.1"/>
    <property type="molecule type" value="Genomic_DNA"/>
</dbReference>
<keyword evidence="1" id="KW-0175">Coiled coil</keyword>
<dbReference type="InterPro" id="IPR040840">
    <property type="entry name" value="TcA_TcB_BD"/>
</dbReference>
<dbReference type="Proteomes" id="UP000298616">
    <property type="component" value="Chromosome"/>
</dbReference>
<proteinExistence type="predicted"/>
<keyword evidence="4" id="KW-1185">Reference proteome</keyword>
<feature type="domain" description="Tc toxin complex TcA C-terminal TcB-binding" evidence="2">
    <location>
        <begin position="852"/>
        <end position="919"/>
    </location>
</feature>
<feature type="coiled-coil region" evidence="1">
    <location>
        <begin position="825"/>
        <end position="880"/>
    </location>
</feature>
<reference evidence="3 4" key="1">
    <citation type="submission" date="2018-04" db="EMBL/GenBank/DDBJ databases">
        <title>Complete genome uncultured novel isolate.</title>
        <authorList>
            <person name="Merlino G."/>
        </authorList>
    </citation>
    <scope>NUCLEOTIDE SEQUENCE [LARGE SCALE GENOMIC DNA]</scope>
    <source>
        <strain evidence="4">R1DC9</strain>
    </source>
</reference>
<organism evidence="3 4">
    <name type="scientific">Mangrovivirga cuniculi</name>
    <dbReference type="NCBI Taxonomy" id="2715131"/>
    <lineage>
        <taxon>Bacteria</taxon>
        <taxon>Pseudomonadati</taxon>
        <taxon>Bacteroidota</taxon>
        <taxon>Cytophagia</taxon>
        <taxon>Cytophagales</taxon>
        <taxon>Mangrovivirgaceae</taxon>
        <taxon>Mangrovivirga</taxon>
    </lineage>
</organism>
<dbReference type="OrthoDB" id="9781691at2"/>
<evidence type="ECO:0000313" key="4">
    <source>
        <dbReference type="Proteomes" id="UP000298616"/>
    </source>
</evidence>
<evidence type="ECO:0000256" key="1">
    <source>
        <dbReference type="SAM" id="Coils"/>
    </source>
</evidence>
<dbReference type="Pfam" id="PF18276">
    <property type="entry name" value="TcA_TcB_BD"/>
    <property type="match status" value="1"/>
</dbReference>
<dbReference type="AlphaFoldDB" id="A0A4D7JGN6"/>
<dbReference type="KEGG" id="fpf:DCC35_11290"/>
<sequence>MEFYVIDKQELNGKLGVKFTYPEIEGQSWTKTYDTFELFGCEGLPVKSDPRLNGTSEQATWPFPKILSDLNYIEKEPGNVTNPESDFQLEENSLFSLVQYLFLLLKTPTFHKSYFAWQTSYFDRLMLDMEVIMGNFLDIPSYSRSGSWLPFFFADRKKTFMAFPLIDFGINRGDEREESEDNSTTNPYYYPEIKAVFKDYLRNLEENIRTAIDNLDFTGLSDSERVTLANFFADLLDEEPYTSITIDELKDLIVRFYMAIFKFYFGAISGALHNLRKYHFKNFYHPFICDFIKLVYNPTQGIPALMNRNTQLKDSGFSFEKMYDPTNRVFDFNIGEKYPKEIVDFSPDGSYSPYNWELFYHTPLMIANSLSKNQRFEEAMDWYHYIFNPIGVEGAFADGSTAESPQKYWITKPFFLTTNEDYNKQRIDTILRMIAGDTTTENFSSNLKEDLEAQVLDWQYNPFEPHRIAQYRNVAYQKTVFMKYLDNLIAWGDHLFRQDSMESINEATQLYILAAELLGPKPQNIPPQVIPPIETFNELEDDFDDFSNALIQIENYIPPMPGDSTTGGTVAPIPTLYFCIPQNEILLSYWDTVADRLYKIRHCMNIEGVVRQLSLFEPEIDPGALVKAVAGGMGISSALADLNAPLPYYRFDSVLLKANEVCNDVKSLGNSLLSALEKKDAEEMALLRQSHEIKLMEAIKSVRELQIEETIKNLDGLKESLELTKIKIDYYDSREFMNAGEIVASVLNATSIALHTTGTISDILAGVMFLIPDFKMGASGFGGSPHFAAEPPTGNKMGESISRGANGLYNVANILDKTAAMSNTIASYQRRSEEWEFQKELAEQELVQIEEQIRAAEIRIDIAKKELANQELQIENSKEVDDFMKSKYTNKELYQWMTGQISQVYFKSYQLAYDLAKKPKGVTGLNLVFRNLIS</sequence>
<evidence type="ECO:0000259" key="2">
    <source>
        <dbReference type="Pfam" id="PF18276"/>
    </source>
</evidence>
<accession>A0A4D7JGN6</accession>
<name>A0A4D7JGN6_9BACT</name>
<evidence type="ECO:0000313" key="3">
    <source>
        <dbReference type="EMBL" id="QCK15289.1"/>
    </source>
</evidence>
<protein>
    <recommendedName>
        <fullName evidence="2">Tc toxin complex TcA C-terminal TcB-binding domain-containing protein</fullName>
    </recommendedName>
</protein>
<gene>
    <name evidence="3" type="ORF">DCC35_11290</name>
</gene>
<feature type="coiled-coil region" evidence="1">
    <location>
        <begin position="688"/>
        <end position="727"/>
    </location>
</feature>